<sequence length="68" mass="7483">MSKNAFEFSSFFRVVLIPLAVGVIAGYGFYNYFEGTSTGNILFASCTILGLLLGILRAVRVSQKKEKK</sequence>
<dbReference type="AlphaFoldDB" id="A0A368MVS4"/>
<name>A0A368MVS4_9FLAO</name>
<accession>A0A368MVS4</accession>
<dbReference type="RefSeq" id="WP_114304428.1">
    <property type="nucleotide sequence ID" value="NZ_QPIE01000007.1"/>
</dbReference>
<feature type="transmembrane region" description="Helical" evidence="1">
    <location>
        <begin position="12"/>
        <end position="33"/>
    </location>
</feature>
<keyword evidence="1" id="KW-1133">Transmembrane helix</keyword>
<dbReference type="EMBL" id="QPIE01000007">
    <property type="protein sequence ID" value="RCU42327.1"/>
    <property type="molecule type" value="Genomic_DNA"/>
</dbReference>
<evidence type="ECO:0000313" key="2">
    <source>
        <dbReference type="EMBL" id="RCU42327.1"/>
    </source>
</evidence>
<reference evidence="2 3" key="1">
    <citation type="submission" date="2018-07" db="EMBL/GenBank/DDBJ databases">
        <title>Chryseobacterium lacus sp. nov., isolated from lake water.</title>
        <authorList>
            <person name="Li C.-M."/>
        </authorList>
    </citation>
    <scope>NUCLEOTIDE SEQUENCE [LARGE SCALE GENOMIC DNA]</scope>
    <source>
        <strain evidence="2 3">YLOS41</strain>
    </source>
</reference>
<keyword evidence="1" id="KW-0812">Transmembrane</keyword>
<proteinExistence type="predicted"/>
<organism evidence="2 3">
    <name type="scientific">Chryseobacterium lacus</name>
    <dbReference type="NCBI Taxonomy" id="2058346"/>
    <lineage>
        <taxon>Bacteria</taxon>
        <taxon>Pseudomonadati</taxon>
        <taxon>Bacteroidota</taxon>
        <taxon>Flavobacteriia</taxon>
        <taxon>Flavobacteriales</taxon>
        <taxon>Weeksellaceae</taxon>
        <taxon>Chryseobacterium group</taxon>
        <taxon>Chryseobacterium</taxon>
    </lineage>
</organism>
<evidence type="ECO:0000256" key="1">
    <source>
        <dbReference type="SAM" id="Phobius"/>
    </source>
</evidence>
<evidence type="ECO:0000313" key="3">
    <source>
        <dbReference type="Proteomes" id="UP000252172"/>
    </source>
</evidence>
<dbReference type="Proteomes" id="UP000252172">
    <property type="component" value="Unassembled WGS sequence"/>
</dbReference>
<gene>
    <name evidence="2" type="ORF">DQ356_10395</name>
</gene>
<keyword evidence="3" id="KW-1185">Reference proteome</keyword>
<feature type="transmembrane region" description="Helical" evidence="1">
    <location>
        <begin position="39"/>
        <end position="59"/>
    </location>
</feature>
<protein>
    <submittedName>
        <fullName evidence="2">Uncharacterized protein</fullName>
    </submittedName>
</protein>
<keyword evidence="1" id="KW-0472">Membrane</keyword>
<comment type="caution">
    <text evidence="2">The sequence shown here is derived from an EMBL/GenBank/DDBJ whole genome shotgun (WGS) entry which is preliminary data.</text>
</comment>